<proteinExistence type="predicted"/>
<organism evidence="2 3">
    <name type="scientific">Paraburkholderia dipogonis</name>
    <dbReference type="NCBI Taxonomy" id="1211383"/>
    <lineage>
        <taxon>Bacteria</taxon>
        <taxon>Pseudomonadati</taxon>
        <taxon>Pseudomonadota</taxon>
        <taxon>Betaproteobacteria</taxon>
        <taxon>Burkholderiales</taxon>
        <taxon>Burkholderiaceae</taxon>
        <taxon>Paraburkholderia</taxon>
    </lineage>
</organism>
<protein>
    <recommendedName>
        <fullName evidence="4">Lipoprotein</fullName>
    </recommendedName>
</protein>
<keyword evidence="1" id="KW-0732">Signal</keyword>
<comment type="caution">
    <text evidence="2">The sequence shown here is derived from an EMBL/GenBank/DDBJ whole genome shotgun (WGS) entry which is preliminary data.</text>
</comment>
<evidence type="ECO:0000256" key="1">
    <source>
        <dbReference type="SAM" id="SignalP"/>
    </source>
</evidence>
<dbReference type="RefSeq" id="WP_408182950.1">
    <property type="nucleotide sequence ID" value="NZ_JAQQEZ010000079.1"/>
</dbReference>
<name>A0ABW9B786_9BURK</name>
<evidence type="ECO:0000313" key="2">
    <source>
        <dbReference type="EMBL" id="MFM0008073.1"/>
    </source>
</evidence>
<dbReference type="Proteomes" id="UP001629230">
    <property type="component" value="Unassembled WGS sequence"/>
</dbReference>
<dbReference type="EMBL" id="JAQQEZ010000079">
    <property type="protein sequence ID" value="MFM0008073.1"/>
    <property type="molecule type" value="Genomic_DNA"/>
</dbReference>
<gene>
    <name evidence="2" type="ORF">PQR57_45040</name>
</gene>
<sequence length="176" mass="18781">MQKAKTGFLRVGAMLALSMLAASCAIDPSSPTPSGQNFAPEMTGAFNVVEMSDSRAGFSRLTTSFSSDGTIGSLVYDYSNGNRMDVELTGCASYTRHILPGVMHDNAKVEQDIHEVRCRSTGSVWRVAIFRKGAPGTGITASLKAATGYEFSFDVPFRSTVAVKPAPERESIKKSG</sequence>
<feature type="chain" id="PRO_5045499471" description="Lipoprotein" evidence="1">
    <location>
        <begin position="25"/>
        <end position="176"/>
    </location>
</feature>
<accession>A0ABW9B786</accession>
<feature type="signal peptide" evidence="1">
    <location>
        <begin position="1"/>
        <end position="24"/>
    </location>
</feature>
<evidence type="ECO:0000313" key="3">
    <source>
        <dbReference type="Proteomes" id="UP001629230"/>
    </source>
</evidence>
<keyword evidence="3" id="KW-1185">Reference proteome</keyword>
<dbReference type="PROSITE" id="PS51257">
    <property type="entry name" value="PROKAR_LIPOPROTEIN"/>
    <property type="match status" value="1"/>
</dbReference>
<reference evidence="2 3" key="1">
    <citation type="journal article" date="2024" name="Chem. Sci.">
        <title>Discovery of megapolipeptins by genome mining of a Burkholderiales bacteria collection.</title>
        <authorList>
            <person name="Paulo B.S."/>
            <person name="Recchia M.J.J."/>
            <person name="Lee S."/>
            <person name="Fergusson C.H."/>
            <person name="Romanowski S.B."/>
            <person name="Hernandez A."/>
            <person name="Krull N."/>
            <person name="Liu D.Y."/>
            <person name="Cavanagh H."/>
            <person name="Bos A."/>
            <person name="Gray C.A."/>
            <person name="Murphy B.T."/>
            <person name="Linington R.G."/>
            <person name="Eustaquio A.S."/>
        </authorList>
    </citation>
    <scope>NUCLEOTIDE SEQUENCE [LARGE SCALE GENOMIC DNA]</scope>
    <source>
        <strain evidence="2 3">RL17-350-BIC-A</strain>
    </source>
</reference>
<evidence type="ECO:0008006" key="4">
    <source>
        <dbReference type="Google" id="ProtNLM"/>
    </source>
</evidence>